<dbReference type="Pfam" id="PF13450">
    <property type="entry name" value="NAD_binding_8"/>
    <property type="match status" value="1"/>
</dbReference>
<proteinExistence type="predicted"/>
<dbReference type="PANTHER" id="PTHR10668:SF103">
    <property type="entry name" value="PYRIDINE NUCLEOTIDE-DISULFIDE OXIDOREDUCTASE DOMAIN-CONTAINING PROTEIN 2"/>
    <property type="match status" value="1"/>
</dbReference>
<dbReference type="Proteomes" id="UP000552883">
    <property type="component" value="Unassembled WGS sequence"/>
</dbReference>
<dbReference type="SUPFAM" id="SSF51905">
    <property type="entry name" value="FAD/NAD(P)-binding domain"/>
    <property type="match status" value="1"/>
</dbReference>
<protein>
    <submittedName>
        <fullName evidence="1">Phytoene dehydrogenase-like protein</fullName>
    </submittedName>
</protein>
<dbReference type="InterPro" id="IPR036188">
    <property type="entry name" value="FAD/NAD-bd_sf"/>
</dbReference>
<dbReference type="AlphaFoldDB" id="A0A840XA19"/>
<sequence length="554" mass="57922">MTEQRDVVIIGGGHNGLTAAAYLAKAGLDVQVLERLDVLGGAAISAEAFPGVDARLSRYSYLVSLLPQRIIDDLGLEIALAPRRYSSYTPVPGDAGAQGVGLLVDNHDLAATAASFAAIGAADDAEAWQRFYAGTETLARVLFPTVTDPLLTRTEARDAVIAAADSAGLDGAALWHALIEQPVGRTIADTFQNDLVRGVVYTDALIGTFASNDDESLLANRCFLYHVIGGGTGDWNVPVGGMGAVSGELERAARLAGATLTTGAEVLALAAGSGGDDETRIVRWRDEAGVEHETAAEHVLVNCSPHELARLLAAGGASDASAARIDDSAGLAVPPAEGAQVKVNLLLTRLPRLRDASIDPAAAFGGTFHINETFSQLQRAYDEAVAGQVPSVIPAEIYCHSLTDPTILGPELRASGAQTLTVFALHVPDRLLTETTNDAMRERLQRAVLDSLNAVLAEPIESLLLTDANGDPCVETKTTRDLEHALRLPGGSIFHGDLAWPWAEDDEPLDTPARRWGVDTGLPGVLLCGSGARRGGAVSGIAGHNAAMAVLESR</sequence>
<dbReference type="GO" id="GO:0005829">
    <property type="term" value="C:cytosol"/>
    <property type="evidence" value="ECO:0007669"/>
    <property type="project" value="TreeGrafter"/>
</dbReference>
<reference evidence="1 2" key="1">
    <citation type="submission" date="2020-08" db="EMBL/GenBank/DDBJ databases">
        <title>Sequencing the genomes of 1000 actinobacteria strains.</title>
        <authorList>
            <person name="Klenk H.-P."/>
        </authorList>
    </citation>
    <scope>NUCLEOTIDE SEQUENCE [LARGE SCALE GENOMIC DNA]</scope>
    <source>
        <strain evidence="1 2">DSM 23889</strain>
    </source>
</reference>
<accession>A0A840XA19</accession>
<dbReference type="PANTHER" id="PTHR10668">
    <property type="entry name" value="PHYTOENE DEHYDROGENASE"/>
    <property type="match status" value="1"/>
</dbReference>
<dbReference type="OrthoDB" id="9774675at2"/>
<comment type="caution">
    <text evidence="1">The sequence shown here is derived from an EMBL/GenBank/DDBJ whole genome shotgun (WGS) entry which is preliminary data.</text>
</comment>
<name>A0A840XA19_9MICO</name>
<organism evidence="1 2">
    <name type="scientific">Microcella frigidaquae</name>
    <dbReference type="NCBI Taxonomy" id="424758"/>
    <lineage>
        <taxon>Bacteria</taxon>
        <taxon>Bacillati</taxon>
        <taxon>Actinomycetota</taxon>
        <taxon>Actinomycetes</taxon>
        <taxon>Micrococcales</taxon>
        <taxon>Microbacteriaceae</taxon>
        <taxon>Microcella</taxon>
    </lineage>
</organism>
<evidence type="ECO:0000313" key="2">
    <source>
        <dbReference type="Proteomes" id="UP000552883"/>
    </source>
</evidence>
<gene>
    <name evidence="1" type="ORF">BJ959_001411</name>
</gene>
<evidence type="ECO:0000313" key="1">
    <source>
        <dbReference type="EMBL" id="MBB5617915.1"/>
    </source>
</evidence>
<keyword evidence="2" id="KW-1185">Reference proteome</keyword>
<dbReference type="RefSeq" id="WP_153981370.1">
    <property type="nucleotide sequence ID" value="NZ_BAAANZ010000005.1"/>
</dbReference>
<dbReference type="EMBL" id="JACHBS010000001">
    <property type="protein sequence ID" value="MBB5617915.1"/>
    <property type="molecule type" value="Genomic_DNA"/>
</dbReference>
<dbReference type="Gene3D" id="3.50.50.60">
    <property type="entry name" value="FAD/NAD(P)-binding domain"/>
    <property type="match status" value="1"/>
</dbReference>